<evidence type="ECO:0000313" key="2">
    <source>
        <dbReference type="Proteomes" id="UP000663868"/>
    </source>
</evidence>
<feature type="non-terminal residue" evidence="1">
    <location>
        <position position="1"/>
    </location>
</feature>
<sequence length="100" mass="11574">MNTLKGRQFSNGGFGYWTNRNDTYADPFISVHAAHCLVVVIKKQICNVDMYMLDNVLNYLTNIESEIDKLPCSKYWCETTRFSLISYALYVRAKHLQIVA</sequence>
<organism evidence="1 2">
    <name type="scientific">Adineta steineri</name>
    <dbReference type="NCBI Taxonomy" id="433720"/>
    <lineage>
        <taxon>Eukaryota</taxon>
        <taxon>Metazoa</taxon>
        <taxon>Spiralia</taxon>
        <taxon>Gnathifera</taxon>
        <taxon>Rotifera</taxon>
        <taxon>Eurotatoria</taxon>
        <taxon>Bdelloidea</taxon>
        <taxon>Adinetida</taxon>
        <taxon>Adinetidae</taxon>
        <taxon>Adineta</taxon>
    </lineage>
</organism>
<dbReference type="SUPFAM" id="SSF48239">
    <property type="entry name" value="Terpenoid cyclases/Protein prenyltransferases"/>
    <property type="match status" value="1"/>
</dbReference>
<dbReference type="InterPro" id="IPR008930">
    <property type="entry name" value="Terpenoid_cyclase/PrenylTrfase"/>
</dbReference>
<proteinExistence type="predicted"/>
<protein>
    <submittedName>
        <fullName evidence="1">Uncharacterized protein</fullName>
    </submittedName>
</protein>
<feature type="non-terminal residue" evidence="1">
    <location>
        <position position="100"/>
    </location>
</feature>
<dbReference type="EMBL" id="CAJOBB010031670">
    <property type="protein sequence ID" value="CAF4452516.1"/>
    <property type="molecule type" value="Genomic_DNA"/>
</dbReference>
<dbReference type="AlphaFoldDB" id="A0A820SK97"/>
<accession>A0A820SK97</accession>
<name>A0A820SK97_9BILA</name>
<reference evidence="1" key="1">
    <citation type="submission" date="2021-02" db="EMBL/GenBank/DDBJ databases">
        <authorList>
            <person name="Nowell W R."/>
        </authorList>
    </citation>
    <scope>NUCLEOTIDE SEQUENCE</scope>
</reference>
<evidence type="ECO:0000313" key="1">
    <source>
        <dbReference type="EMBL" id="CAF4452516.1"/>
    </source>
</evidence>
<comment type="caution">
    <text evidence="1">The sequence shown here is derived from an EMBL/GenBank/DDBJ whole genome shotgun (WGS) entry which is preliminary data.</text>
</comment>
<gene>
    <name evidence="1" type="ORF">KXQ929_LOCUS54040</name>
</gene>
<dbReference type="Proteomes" id="UP000663868">
    <property type="component" value="Unassembled WGS sequence"/>
</dbReference>